<feature type="region of interest" description="Disordered" evidence="1">
    <location>
        <begin position="307"/>
        <end position="329"/>
    </location>
</feature>
<evidence type="ECO:0000256" key="1">
    <source>
        <dbReference type="SAM" id="MobiDB-lite"/>
    </source>
</evidence>
<keyword evidence="5" id="KW-1185">Reference proteome</keyword>
<feature type="compositionally biased region" description="Polar residues" evidence="1">
    <location>
        <begin position="275"/>
        <end position="293"/>
    </location>
</feature>
<proteinExistence type="predicted"/>
<evidence type="ECO:0000259" key="3">
    <source>
        <dbReference type="PROSITE" id="PS50041"/>
    </source>
</evidence>
<evidence type="ECO:0000313" key="4">
    <source>
        <dbReference type="EMBL" id="ODM96012.1"/>
    </source>
</evidence>
<sequence length="367" mass="42054">MRAAVGLFFCIFIVVDDPAVGAESNVDIQEVKKSSDIAILGTVEEKTYIGDTDDTLRNWTEAHLFCENRGLSLATIKTEGQAEFLKLAYDPLQFNGWYWVDAKDGGGENPKLLWTETSLPVREYDNLELKYWLHEEKAGNCLCYSSTNQENAYYFKHGCFHGHRTLCETYKPVKSFPNAKVLNRKNESPMIDLGTVGSKSYYGDHILRNWDDSRAHCESQGLKLAAVTLWSQSRFLKSASNKINLRWIPHNSLRLRSSCNWEYFTLCESWEKRPSSTSNLSGSSDITMPQSDVQNDLPELHTEVHLEEGDDDDDKHEQDMNDVEGDKPTSRDVFFKSILHLLHHQLLQYEEQTTRSESQEETTTFTP</sequence>
<dbReference type="SUPFAM" id="SSF56436">
    <property type="entry name" value="C-type lectin-like"/>
    <property type="match status" value="2"/>
</dbReference>
<feature type="region of interest" description="Disordered" evidence="1">
    <location>
        <begin position="273"/>
        <end position="293"/>
    </location>
</feature>
<organism evidence="4 5">
    <name type="scientific">Orchesella cincta</name>
    <name type="common">Springtail</name>
    <name type="synonym">Podura cincta</name>
    <dbReference type="NCBI Taxonomy" id="48709"/>
    <lineage>
        <taxon>Eukaryota</taxon>
        <taxon>Metazoa</taxon>
        <taxon>Ecdysozoa</taxon>
        <taxon>Arthropoda</taxon>
        <taxon>Hexapoda</taxon>
        <taxon>Collembola</taxon>
        <taxon>Entomobryomorpha</taxon>
        <taxon>Entomobryoidea</taxon>
        <taxon>Orchesellidae</taxon>
        <taxon>Orchesellinae</taxon>
        <taxon>Orchesella</taxon>
    </lineage>
</organism>
<evidence type="ECO:0000256" key="2">
    <source>
        <dbReference type="SAM" id="SignalP"/>
    </source>
</evidence>
<dbReference type="InterPro" id="IPR001304">
    <property type="entry name" value="C-type_lectin-like"/>
</dbReference>
<evidence type="ECO:0000313" key="5">
    <source>
        <dbReference type="Proteomes" id="UP000094527"/>
    </source>
</evidence>
<dbReference type="Gene3D" id="3.10.100.10">
    <property type="entry name" value="Mannose-Binding Protein A, subunit A"/>
    <property type="match status" value="1"/>
</dbReference>
<dbReference type="CDD" id="cd00037">
    <property type="entry name" value="CLECT"/>
    <property type="match status" value="1"/>
</dbReference>
<dbReference type="PROSITE" id="PS50041">
    <property type="entry name" value="C_TYPE_LECTIN_2"/>
    <property type="match status" value="1"/>
</dbReference>
<name>A0A1D2MSV3_ORCCI</name>
<reference evidence="4 5" key="1">
    <citation type="journal article" date="2016" name="Genome Biol. Evol.">
        <title>Gene Family Evolution Reflects Adaptation to Soil Environmental Stressors in the Genome of the Collembolan Orchesella cincta.</title>
        <authorList>
            <person name="Faddeeva-Vakhrusheva A."/>
            <person name="Derks M.F."/>
            <person name="Anvar S.Y."/>
            <person name="Agamennone V."/>
            <person name="Suring W."/>
            <person name="Smit S."/>
            <person name="van Straalen N.M."/>
            <person name="Roelofs D."/>
        </authorList>
    </citation>
    <scope>NUCLEOTIDE SEQUENCE [LARGE SCALE GENOMIC DNA]</scope>
    <source>
        <tissue evidence="4">Mixed pool</tissue>
    </source>
</reference>
<feature type="signal peptide" evidence="2">
    <location>
        <begin position="1"/>
        <end position="21"/>
    </location>
</feature>
<dbReference type="EMBL" id="LJIJ01000594">
    <property type="protein sequence ID" value="ODM96012.1"/>
    <property type="molecule type" value="Genomic_DNA"/>
</dbReference>
<accession>A0A1D2MSV3</accession>
<feature type="domain" description="C-type lectin" evidence="3">
    <location>
        <begin position="43"/>
        <end position="168"/>
    </location>
</feature>
<dbReference type="Proteomes" id="UP000094527">
    <property type="component" value="Unassembled WGS sequence"/>
</dbReference>
<dbReference type="AlphaFoldDB" id="A0A1D2MSV3"/>
<dbReference type="OrthoDB" id="6337382at2759"/>
<feature type="compositionally biased region" description="Basic and acidic residues" evidence="1">
    <location>
        <begin position="315"/>
        <end position="329"/>
    </location>
</feature>
<dbReference type="InterPro" id="IPR016187">
    <property type="entry name" value="CTDL_fold"/>
</dbReference>
<gene>
    <name evidence="4" type="ORF">Ocin01_10668</name>
</gene>
<protein>
    <recommendedName>
        <fullName evidence="3">C-type lectin domain-containing protein</fullName>
    </recommendedName>
</protein>
<dbReference type="InterPro" id="IPR016186">
    <property type="entry name" value="C-type_lectin-like/link_sf"/>
</dbReference>
<comment type="caution">
    <text evidence="4">The sequence shown here is derived from an EMBL/GenBank/DDBJ whole genome shotgun (WGS) entry which is preliminary data.</text>
</comment>
<feature type="chain" id="PRO_5008904492" description="C-type lectin domain-containing protein" evidence="2">
    <location>
        <begin position="22"/>
        <end position="367"/>
    </location>
</feature>
<keyword evidence="2" id="KW-0732">Signal</keyword>